<keyword evidence="4 6" id="KW-0238">DNA-binding</keyword>
<dbReference type="CDD" id="cd06171">
    <property type="entry name" value="Sigma70_r4"/>
    <property type="match status" value="1"/>
</dbReference>
<evidence type="ECO:0000313" key="11">
    <source>
        <dbReference type="Proteomes" id="UP000193200"/>
    </source>
</evidence>
<evidence type="ECO:0000259" key="9">
    <source>
        <dbReference type="PROSITE" id="PS00716"/>
    </source>
</evidence>
<evidence type="ECO:0000256" key="5">
    <source>
        <dbReference type="ARBA" id="ARBA00023163"/>
    </source>
</evidence>
<dbReference type="EMBL" id="FWFR01000003">
    <property type="protein sequence ID" value="SLN74234.1"/>
    <property type="molecule type" value="Genomic_DNA"/>
</dbReference>
<dbReference type="Pfam" id="PF03979">
    <property type="entry name" value="Sigma70_r1_1"/>
    <property type="match status" value="1"/>
</dbReference>
<feature type="compositionally biased region" description="Basic and acidic residues" evidence="7">
    <location>
        <begin position="90"/>
        <end position="104"/>
    </location>
</feature>
<feature type="region of interest" description="Disordered" evidence="7">
    <location>
        <begin position="1"/>
        <end position="26"/>
    </location>
</feature>
<feature type="compositionally biased region" description="Low complexity" evidence="7">
    <location>
        <begin position="1"/>
        <end position="11"/>
    </location>
</feature>
<dbReference type="NCBIfam" id="NF004208">
    <property type="entry name" value="PRK05658.1"/>
    <property type="match status" value="1"/>
</dbReference>
<feature type="domain" description="RNA polymerase sigma-70" evidence="9">
    <location>
        <begin position="653"/>
        <end position="679"/>
    </location>
</feature>
<dbReference type="InterPro" id="IPR007627">
    <property type="entry name" value="RNA_pol_sigma70_r2"/>
</dbReference>
<keyword evidence="1 6" id="KW-0963">Cytoplasm</keyword>
<dbReference type="PANTHER" id="PTHR30603:SF60">
    <property type="entry name" value="RNA POLYMERASE SIGMA FACTOR RPOD"/>
    <property type="match status" value="1"/>
</dbReference>
<dbReference type="Gene3D" id="1.10.601.10">
    <property type="entry name" value="RNA Polymerase Primary Sigma Factor"/>
    <property type="match status" value="2"/>
</dbReference>
<dbReference type="FunFam" id="1.10.10.10:FF:000002">
    <property type="entry name" value="RNA polymerase sigma factor SigA"/>
    <property type="match status" value="1"/>
</dbReference>
<protein>
    <recommendedName>
        <fullName evidence="6">RNA polymerase sigma factor RpoD</fullName>
    </recommendedName>
    <alternativeName>
        <fullName evidence="6">Sigma-70</fullName>
    </alternativeName>
</protein>
<dbReference type="PROSITE" id="PS00715">
    <property type="entry name" value="SIGMA70_1"/>
    <property type="match status" value="1"/>
</dbReference>
<dbReference type="GO" id="GO:0003677">
    <property type="term" value="F:DNA binding"/>
    <property type="evidence" value="ECO:0007669"/>
    <property type="project" value="UniProtKB-UniRule"/>
</dbReference>
<evidence type="ECO:0000256" key="2">
    <source>
        <dbReference type="ARBA" id="ARBA00023015"/>
    </source>
</evidence>
<keyword evidence="11" id="KW-1185">Reference proteome</keyword>
<dbReference type="InterPro" id="IPR012760">
    <property type="entry name" value="RNA_pol_sigma_RpoD_C"/>
</dbReference>
<feature type="compositionally biased region" description="Acidic residues" evidence="7">
    <location>
        <begin position="249"/>
        <end position="272"/>
    </location>
</feature>
<feature type="region of interest" description="Sigma-70 factor domain-2" evidence="6">
    <location>
        <begin position="460"/>
        <end position="530"/>
    </location>
</feature>
<dbReference type="Pfam" id="PF04546">
    <property type="entry name" value="Sigma70_ner"/>
    <property type="match status" value="1"/>
</dbReference>
<keyword evidence="3 6" id="KW-0731">Sigma factor</keyword>
<dbReference type="FunFam" id="1.10.601.10:FF:000001">
    <property type="entry name" value="RNA polymerase sigma factor SigA"/>
    <property type="match status" value="1"/>
</dbReference>
<proteinExistence type="inferred from homology"/>
<dbReference type="OrthoDB" id="9809557at2"/>
<dbReference type="AlphaFoldDB" id="A0A1Y5TZ82"/>
<dbReference type="HAMAP" id="MF_00963">
    <property type="entry name" value="Sigma70_RpoD_SigA"/>
    <property type="match status" value="1"/>
</dbReference>
<gene>
    <name evidence="6 10" type="primary">rpoD</name>
    <name evidence="10" type="ORF">OCH7691_03714</name>
</gene>
<dbReference type="InterPro" id="IPR007127">
    <property type="entry name" value="RNA_pol_sigma_70_r1_1"/>
</dbReference>
<feature type="region of interest" description="Disordered" evidence="7">
    <location>
        <begin position="198"/>
        <end position="274"/>
    </location>
</feature>
<comment type="subcellular location">
    <subcellularLocation>
        <location evidence="6">Cytoplasm</location>
    </subcellularLocation>
</comment>
<feature type="DNA-binding region" description="H-T-H motif" evidence="6">
    <location>
        <begin position="654"/>
        <end position="673"/>
    </location>
</feature>
<accession>A0A1Y5TZ82</accession>
<dbReference type="NCBIfam" id="TIGR02393">
    <property type="entry name" value="RpoD_Cterm"/>
    <property type="match status" value="1"/>
</dbReference>
<dbReference type="InterPro" id="IPR014284">
    <property type="entry name" value="RNA_pol_sigma-70_dom"/>
</dbReference>
<dbReference type="Gene3D" id="1.10.220.120">
    <property type="entry name" value="Sigma-70 factor, region 1.1"/>
    <property type="match status" value="1"/>
</dbReference>
<dbReference type="Proteomes" id="UP000193200">
    <property type="component" value="Unassembled WGS sequence"/>
</dbReference>
<reference evidence="10 11" key="1">
    <citation type="submission" date="2017-03" db="EMBL/GenBank/DDBJ databases">
        <authorList>
            <person name="Afonso C.L."/>
            <person name="Miller P.J."/>
            <person name="Scott M.A."/>
            <person name="Spackman E."/>
            <person name="Goraichik I."/>
            <person name="Dimitrov K.M."/>
            <person name="Suarez D.L."/>
            <person name="Swayne D.E."/>
        </authorList>
    </citation>
    <scope>NUCLEOTIDE SEQUENCE [LARGE SCALE GENOMIC DNA]</scope>
    <source>
        <strain evidence="10 11">CECT 7691</strain>
    </source>
</reference>
<comment type="subunit">
    <text evidence="6">Interacts transiently with the RNA polymerase catalytic core.</text>
</comment>
<dbReference type="GO" id="GO:0006352">
    <property type="term" value="P:DNA-templated transcription initiation"/>
    <property type="evidence" value="ECO:0007669"/>
    <property type="project" value="UniProtKB-UniRule"/>
</dbReference>
<comment type="similarity">
    <text evidence="6">Belongs to the sigma-70 factor family. RpoD/SigA subfamily.</text>
</comment>
<keyword evidence="5 6" id="KW-0804">Transcription</keyword>
<dbReference type="Gene3D" id="1.10.10.10">
    <property type="entry name" value="Winged helix-like DNA-binding domain superfamily/Winged helix DNA-binding domain"/>
    <property type="match status" value="2"/>
</dbReference>
<evidence type="ECO:0000256" key="3">
    <source>
        <dbReference type="ARBA" id="ARBA00023082"/>
    </source>
</evidence>
<dbReference type="FunFam" id="1.10.10.10:FF:000004">
    <property type="entry name" value="RNA polymerase sigma factor SigA"/>
    <property type="match status" value="1"/>
</dbReference>
<feature type="compositionally biased region" description="Acidic residues" evidence="7">
    <location>
        <begin position="217"/>
        <end position="228"/>
    </location>
</feature>
<feature type="compositionally biased region" description="Low complexity" evidence="7">
    <location>
        <begin position="229"/>
        <end position="246"/>
    </location>
</feature>
<feature type="region of interest" description="Sigma-70 factor domain-3" evidence="6">
    <location>
        <begin position="539"/>
        <end position="615"/>
    </location>
</feature>
<feature type="compositionally biased region" description="Low complexity" evidence="7">
    <location>
        <begin position="198"/>
        <end position="216"/>
    </location>
</feature>
<dbReference type="Pfam" id="PF04545">
    <property type="entry name" value="Sigma70_r4"/>
    <property type="match status" value="1"/>
</dbReference>
<dbReference type="InterPro" id="IPR042189">
    <property type="entry name" value="RNA_pol_sigma_70_r1_1_sf"/>
</dbReference>
<feature type="domain" description="RNA polymerase sigma-70" evidence="8">
    <location>
        <begin position="484"/>
        <end position="497"/>
    </location>
</feature>
<dbReference type="Pfam" id="PF04542">
    <property type="entry name" value="Sigma70_r2"/>
    <property type="match status" value="1"/>
</dbReference>
<evidence type="ECO:0000259" key="8">
    <source>
        <dbReference type="PROSITE" id="PS00715"/>
    </source>
</evidence>
<dbReference type="SUPFAM" id="SSF88946">
    <property type="entry name" value="Sigma2 domain of RNA polymerase sigma factors"/>
    <property type="match status" value="1"/>
</dbReference>
<keyword evidence="2 6" id="KW-0805">Transcription regulation</keyword>
<name>A0A1Y5TZ82_9PROT</name>
<dbReference type="InterPro" id="IPR007624">
    <property type="entry name" value="RNA_pol_sigma70_r3"/>
</dbReference>
<dbReference type="NCBIfam" id="TIGR02937">
    <property type="entry name" value="sigma70-ECF"/>
    <property type="match status" value="1"/>
</dbReference>
<comment type="function">
    <text evidence="6">Sigma factors are initiation factors that promote the attachment of RNA polymerase to specific initiation sites and are then released. This sigma factor is the primary sigma factor during exponential growth.</text>
</comment>
<dbReference type="PRINTS" id="PR00046">
    <property type="entry name" value="SIGMA70FCT"/>
</dbReference>
<dbReference type="InterPro" id="IPR007630">
    <property type="entry name" value="RNA_pol_sigma70_r4"/>
</dbReference>
<dbReference type="PROSITE" id="PS00716">
    <property type="entry name" value="SIGMA70_2"/>
    <property type="match status" value="1"/>
</dbReference>
<dbReference type="PANTHER" id="PTHR30603">
    <property type="entry name" value="RNA POLYMERASE SIGMA FACTOR RPO"/>
    <property type="match status" value="1"/>
</dbReference>
<dbReference type="GO" id="GO:0005737">
    <property type="term" value="C:cytoplasm"/>
    <property type="evidence" value="ECO:0007669"/>
    <property type="project" value="UniProtKB-SubCell"/>
</dbReference>
<dbReference type="InterPro" id="IPR009042">
    <property type="entry name" value="RNA_pol_sigma70_r1_2"/>
</dbReference>
<organism evidence="10 11">
    <name type="scientific">Oceanibacterium hippocampi</name>
    <dbReference type="NCBI Taxonomy" id="745714"/>
    <lineage>
        <taxon>Bacteria</taxon>
        <taxon>Pseudomonadati</taxon>
        <taxon>Pseudomonadota</taxon>
        <taxon>Alphaproteobacteria</taxon>
        <taxon>Sneathiellales</taxon>
        <taxon>Sneathiellaceae</taxon>
        <taxon>Oceanibacterium</taxon>
    </lineage>
</organism>
<dbReference type="InParanoid" id="A0A1Y5TZ82"/>
<evidence type="ECO:0000313" key="10">
    <source>
        <dbReference type="EMBL" id="SLN74234.1"/>
    </source>
</evidence>
<dbReference type="Pfam" id="PF04539">
    <property type="entry name" value="Sigma70_r3"/>
    <property type="match status" value="1"/>
</dbReference>
<dbReference type="Pfam" id="PF00140">
    <property type="entry name" value="Sigma70_r1_2"/>
    <property type="match status" value="1"/>
</dbReference>
<dbReference type="SUPFAM" id="SSF88659">
    <property type="entry name" value="Sigma3 and sigma4 domains of RNA polymerase sigma factors"/>
    <property type="match status" value="2"/>
</dbReference>
<evidence type="ECO:0000256" key="6">
    <source>
        <dbReference type="HAMAP-Rule" id="MF_00963"/>
    </source>
</evidence>
<dbReference type="InterPro" id="IPR028630">
    <property type="entry name" value="Sigma70_RpoD"/>
</dbReference>
<feature type="short sequence motif" description="Interaction with polymerase core subunit RpoC" evidence="6">
    <location>
        <begin position="484"/>
        <end position="487"/>
    </location>
</feature>
<feature type="region of interest" description="Disordered" evidence="7">
    <location>
        <begin position="82"/>
        <end position="117"/>
    </location>
</feature>
<dbReference type="RefSeq" id="WP_085885025.1">
    <property type="nucleotide sequence ID" value="NZ_FWFR01000003.1"/>
</dbReference>
<dbReference type="FunCoup" id="A0A1Y5TZ82">
    <property type="interactions" value="321"/>
</dbReference>
<evidence type="ECO:0000256" key="4">
    <source>
        <dbReference type="ARBA" id="ARBA00023125"/>
    </source>
</evidence>
<dbReference type="InterPro" id="IPR013325">
    <property type="entry name" value="RNA_pol_sigma_r2"/>
</dbReference>
<dbReference type="GO" id="GO:0016987">
    <property type="term" value="F:sigma factor activity"/>
    <property type="evidence" value="ECO:0007669"/>
    <property type="project" value="UniProtKB-UniRule"/>
</dbReference>
<evidence type="ECO:0000256" key="1">
    <source>
        <dbReference type="ARBA" id="ARBA00022490"/>
    </source>
</evidence>
<dbReference type="InterPro" id="IPR007631">
    <property type="entry name" value="RNA_pol_sigma_70_non-ess"/>
</dbReference>
<dbReference type="InterPro" id="IPR036388">
    <property type="entry name" value="WH-like_DNA-bd_sf"/>
</dbReference>
<feature type="region of interest" description="Sigma-70 factor domain-4" evidence="6">
    <location>
        <begin position="628"/>
        <end position="681"/>
    </location>
</feature>
<evidence type="ECO:0000256" key="7">
    <source>
        <dbReference type="SAM" id="MobiDB-lite"/>
    </source>
</evidence>
<dbReference type="InterPro" id="IPR050239">
    <property type="entry name" value="Sigma-70_RNA_pol_init_factors"/>
</dbReference>
<dbReference type="InterPro" id="IPR013324">
    <property type="entry name" value="RNA_pol_sigma_r3/r4-like"/>
</dbReference>
<dbReference type="InterPro" id="IPR000943">
    <property type="entry name" value="RNA_pol_sigma70"/>
</dbReference>
<sequence length="694" mass="76912">MASKSAESAEQSEGREEGSDSPLLDSAAAGAVKKMLAKAKERGYVTFDELNEVLPQDQMSSEQIEDTMSLLSEMGITVVDNEENVEDASGDGKAKGEAASKDDEAPAAPAATELERTDDPVRMYLREMGSVELLSREGEIAIAKRIEAGREKMIGAICESPFTIRAIIDWRERLLDGSALLRDIIDLDATYGGGPEAAAAAGNSAANGNGAAAGENAEGDDATADDSADTAPAAGANGAGGAKQAAPEASDDDDSGEETATREDDEEEEEEASLSLAALEEALKPRVLETFDNIAKTYMKLHKLQEQRLQLALEHQPVPAAQEKKYEKLRAELVDLMEDVHLNNNRIEALVEDLYGLNRALMAYEGKLLRLAQNYKVSREVFLENYYGSELDPNWLRRVCQLKSKGWKDFTKNEAKDIKMLRAGIAEVSTAFGLPIGEFRRIVSTVQEGEREASRAKKEMVEANLRLVISIAKKYTNRGLQFLDLIQEGNIGLMKAVDKFEYRRGYKFSTYATWWIRQAITRSIADQARTIRIPVHMIETINKLVRTSRQMLHEIGREPTPEELAEKLGMPAEKVRKVLKIAKEPISLETPIGDEEDSHLGDFIEDKNAVLPLDAAIQSNLRETTTRVLASLTAREERVLRMRFGIGMNTDHTLEEVGQQFSVTRERIRQIEAKALRKLKHPSRSRKLRSFLDT</sequence>